<dbReference type="SUPFAM" id="SSF46565">
    <property type="entry name" value="Chaperone J-domain"/>
    <property type="match status" value="1"/>
</dbReference>
<comment type="caution">
    <text evidence="3">The sequence shown here is derived from an EMBL/GenBank/DDBJ whole genome shotgun (WGS) entry which is preliminary data.</text>
</comment>
<reference evidence="3 4" key="1">
    <citation type="submission" date="2021-06" db="EMBL/GenBank/DDBJ databases">
        <authorList>
            <person name="Kallberg Y."/>
            <person name="Tangrot J."/>
            <person name="Rosling A."/>
        </authorList>
    </citation>
    <scope>NUCLEOTIDE SEQUENCE [LARGE SCALE GENOMIC DNA]</scope>
    <source>
        <strain evidence="3 4">120-4 pot B 10/14</strain>
    </source>
</reference>
<proteinExistence type="predicted"/>
<gene>
    <name evidence="3" type="ORF">GMARGA_LOCUS44909</name>
</gene>
<dbReference type="EMBL" id="CAJVQB010156019">
    <property type="protein sequence ID" value="CAG8856088.1"/>
    <property type="molecule type" value="Genomic_DNA"/>
</dbReference>
<feature type="domain" description="J" evidence="2">
    <location>
        <begin position="1"/>
        <end position="53"/>
    </location>
</feature>
<dbReference type="SMART" id="SM00271">
    <property type="entry name" value="DnaJ"/>
    <property type="match status" value="1"/>
</dbReference>
<accession>A0ABN7XL95</accession>
<dbReference type="InterPro" id="IPR001623">
    <property type="entry name" value="DnaJ_domain"/>
</dbReference>
<keyword evidence="4" id="KW-1185">Reference proteome</keyword>
<sequence length="100" mass="12040">NATLFEIKQAYKKFVLVYYPNRNINKSENECLEAEKKFKEIQEAYEYLTTNYKEPKKRKPSQPKKKNSNSKKQSHKKNKKTTFKKTESKQEIKIGKEFKE</sequence>
<evidence type="ECO:0000259" key="2">
    <source>
        <dbReference type="PROSITE" id="PS50076"/>
    </source>
</evidence>
<evidence type="ECO:0000256" key="1">
    <source>
        <dbReference type="SAM" id="MobiDB-lite"/>
    </source>
</evidence>
<feature type="region of interest" description="Disordered" evidence="1">
    <location>
        <begin position="49"/>
        <end position="100"/>
    </location>
</feature>
<dbReference type="PROSITE" id="PS50076">
    <property type="entry name" value="DNAJ_2"/>
    <property type="match status" value="1"/>
</dbReference>
<dbReference type="InterPro" id="IPR036869">
    <property type="entry name" value="J_dom_sf"/>
</dbReference>
<feature type="compositionally biased region" description="Basic and acidic residues" evidence="1">
    <location>
        <begin position="84"/>
        <end position="100"/>
    </location>
</feature>
<evidence type="ECO:0000313" key="3">
    <source>
        <dbReference type="EMBL" id="CAG8856088.1"/>
    </source>
</evidence>
<dbReference type="CDD" id="cd06257">
    <property type="entry name" value="DnaJ"/>
    <property type="match status" value="1"/>
</dbReference>
<feature type="non-terminal residue" evidence="3">
    <location>
        <position position="100"/>
    </location>
</feature>
<feature type="non-terminal residue" evidence="3">
    <location>
        <position position="1"/>
    </location>
</feature>
<dbReference type="Proteomes" id="UP000789901">
    <property type="component" value="Unassembled WGS sequence"/>
</dbReference>
<feature type="compositionally biased region" description="Basic residues" evidence="1">
    <location>
        <begin position="55"/>
        <end position="83"/>
    </location>
</feature>
<dbReference type="Gene3D" id="1.10.287.110">
    <property type="entry name" value="DnaJ domain"/>
    <property type="match status" value="1"/>
</dbReference>
<organism evidence="3 4">
    <name type="scientific">Gigaspora margarita</name>
    <dbReference type="NCBI Taxonomy" id="4874"/>
    <lineage>
        <taxon>Eukaryota</taxon>
        <taxon>Fungi</taxon>
        <taxon>Fungi incertae sedis</taxon>
        <taxon>Mucoromycota</taxon>
        <taxon>Glomeromycotina</taxon>
        <taxon>Glomeromycetes</taxon>
        <taxon>Diversisporales</taxon>
        <taxon>Gigasporaceae</taxon>
        <taxon>Gigaspora</taxon>
    </lineage>
</organism>
<protein>
    <submittedName>
        <fullName evidence="3">39566_t:CDS:1</fullName>
    </submittedName>
</protein>
<dbReference type="Pfam" id="PF00226">
    <property type="entry name" value="DnaJ"/>
    <property type="match status" value="1"/>
</dbReference>
<name>A0ABN7XL95_GIGMA</name>
<evidence type="ECO:0000313" key="4">
    <source>
        <dbReference type="Proteomes" id="UP000789901"/>
    </source>
</evidence>
<dbReference type="PRINTS" id="PR00625">
    <property type="entry name" value="JDOMAIN"/>
</dbReference>